<name>A0AAQ4CTC2_9CREN</name>
<gene>
    <name evidence="1" type="ORF">SACC_20700</name>
</gene>
<dbReference type="Proteomes" id="UP001319921">
    <property type="component" value="Chromosome"/>
</dbReference>
<evidence type="ECO:0008006" key="3">
    <source>
        <dbReference type="Google" id="ProtNLM"/>
    </source>
</evidence>
<evidence type="ECO:0000313" key="2">
    <source>
        <dbReference type="Proteomes" id="UP001319921"/>
    </source>
</evidence>
<dbReference type="AlphaFoldDB" id="A0AAQ4CTC2"/>
<dbReference type="KEGG" id="scas:SACC_20700"/>
<evidence type="ECO:0000313" key="1">
    <source>
        <dbReference type="EMBL" id="BDB99053.1"/>
    </source>
</evidence>
<protein>
    <recommendedName>
        <fullName evidence="3">DUF1828 domain-containing protein</fullName>
    </recommendedName>
</protein>
<reference evidence="1 2" key="1">
    <citation type="journal article" date="2022" name="Microbiol. Resour. Announc.">
        <title>Complete Genome Sequence of the Hyperthermophilic and Acidophilic Archaeon Saccharolobus caldissimus Strain HS-3T.</title>
        <authorList>
            <person name="Sakai H.D."/>
            <person name="Kurosawa N."/>
        </authorList>
    </citation>
    <scope>NUCLEOTIDE SEQUENCE [LARGE SCALE GENOMIC DNA]</scope>
    <source>
        <strain evidence="1 2">JCM32116</strain>
    </source>
</reference>
<dbReference type="GeneID" id="68866800"/>
<dbReference type="EMBL" id="AP025226">
    <property type="protein sequence ID" value="BDB99053.1"/>
    <property type="molecule type" value="Genomic_DNA"/>
</dbReference>
<keyword evidence="2" id="KW-1185">Reference proteome</keyword>
<dbReference type="RefSeq" id="WP_229569404.1">
    <property type="nucleotide sequence ID" value="NZ_AP025226.1"/>
</dbReference>
<proteinExistence type="predicted"/>
<organism evidence="1 2">
    <name type="scientific">Saccharolobus caldissimus</name>
    <dbReference type="NCBI Taxonomy" id="1702097"/>
    <lineage>
        <taxon>Archaea</taxon>
        <taxon>Thermoproteota</taxon>
        <taxon>Thermoprotei</taxon>
        <taxon>Sulfolobales</taxon>
        <taxon>Sulfolobaceae</taxon>
        <taxon>Saccharolobus</taxon>
    </lineage>
</organism>
<accession>A0AAQ4CTC2</accession>
<sequence length="221" mass="25617">MSNNWIKDLSFLLECSDKELKLNINASKYVLNFQLINNKYNISLFSSDGVRISFDGNRLFDMHNLKIIKGDNAKNYIIGLLNDFRENVIKEIKELGIKYGVPIKLVEEILKAICELNVNISNCLDFNTNLISINLTNDFSKQSSQFDVKKKLEIILSRDNCIKAIINLDSLSESDMFLISTDCKNFKDDLENFAKFLYNYRSFNEKYSELIDYLSKRLGNI</sequence>